<evidence type="ECO:0000313" key="3">
    <source>
        <dbReference type="Proteomes" id="UP000199643"/>
    </source>
</evidence>
<dbReference type="InterPro" id="IPR032164">
    <property type="entry name" value="DUF5000"/>
</dbReference>
<dbReference type="PROSITE" id="PS50022">
    <property type="entry name" value="FA58C_3"/>
    <property type="match status" value="1"/>
</dbReference>
<evidence type="ECO:0000313" key="2">
    <source>
        <dbReference type="EMBL" id="SDH58832.1"/>
    </source>
</evidence>
<dbReference type="AlphaFoldDB" id="A0A1G8DMI2"/>
<keyword evidence="3" id="KW-1185">Reference proteome</keyword>
<dbReference type="Proteomes" id="UP000199643">
    <property type="component" value="Unassembled WGS sequence"/>
</dbReference>
<gene>
    <name evidence="2" type="ORF">SAMN05421827_13023</name>
</gene>
<dbReference type="InterPro" id="IPR008979">
    <property type="entry name" value="Galactose-bd-like_sf"/>
</dbReference>
<dbReference type="Pfam" id="PF16323">
    <property type="entry name" value="DUF4959"/>
    <property type="match status" value="1"/>
</dbReference>
<dbReference type="SUPFAM" id="SSF49785">
    <property type="entry name" value="Galactose-binding domain-like"/>
    <property type="match status" value="1"/>
</dbReference>
<proteinExistence type="predicted"/>
<accession>A0A1G8DMI2</accession>
<organism evidence="2 3">
    <name type="scientific">Pedobacter terrae</name>
    <dbReference type="NCBI Taxonomy" id="405671"/>
    <lineage>
        <taxon>Bacteria</taxon>
        <taxon>Pseudomonadati</taxon>
        <taxon>Bacteroidota</taxon>
        <taxon>Sphingobacteriia</taxon>
        <taxon>Sphingobacteriales</taxon>
        <taxon>Sphingobacteriaceae</taxon>
        <taxon>Pedobacter</taxon>
    </lineage>
</organism>
<dbReference type="InterPro" id="IPR033431">
    <property type="entry name" value="DUF5126"/>
</dbReference>
<dbReference type="InterPro" id="IPR032527">
    <property type="entry name" value="DUF4959"/>
</dbReference>
<sequence length="390" mass="43669">MLLLAITVSITGCKQDELKPFEKNDTPPGQVSNISVTNGPANAKITYTLPIDKDLLYIKAVYTLKSGVQAEVKSSYYNNSLLVEGFGDTAVHEVKVFSVNRSEVESAPVIVKIKPLENPIWSVYRNLRVIPDFAGVNFTSTNPAKADLSIEVMMFKDGKYQQIGKNIYTAAADINQSIRGFDTLENKFAITIRDRWLNYSDTLYTKIKPLYETALSKSLYKPLKLPTDVGQTYSSTALENMWDNGFIDWPSCSLTDVSKVTSQWVTFDIGKPAIMSRIVIWNYPEYLNAGRMYYYGGNLKDFEIWGSDNPPADGSFNNWVMLGSFKSTKPSGSPYGVQTSEDYAFANAGISYTLSSAGKKVRYLRIKTNKNWQGTTFMSISEIQCYGDPR</sequence>
<dbReference type="Pfam" id="PF17166">
    <property type="entry name" value="DUF5126"/>
    <property type="match status" value="1"/>
</dbReference>
<dbReference type="EMBL" id="FNCH01000030">
    <property type="protein sequence ID" value="SDH58832.1"/>
    <property type="molecule type" value="Genomic_DNA"/>
</dbReference>
<evidence type="ECO:0000259" key="1">
    <source>
        <dbReference type="PROSITE" id="PS50022"/>
    </source>
</evidence>
<name>A0A1G8DMI2_9SPHI</name>
<dbReference type="Pfam" id="PF16391">
    <property type="entry name" value="DUF5000"/>
    <property type="match status" value="1"/>
</dbReference>
<dbReference type="Gene3D" id="2.60.120.260">
    <property type="entry name" value="Galactose-binding domain-like"/>
    <property type="match status" value="1"/>
</dbReference>
<dbReference type="InterPro" id="IPR000421">
    <property type="entry name" value="FA58C"/>
</dbReference>
<dbReference type="STRING" id="405671.SAMN05421827_13023"/>
<reference evidence="3" key="1">
    <citation type="submission" date="2016-10" db="EMBL/GenBank/DDBJ databases">
        <authorList>
            <person name="Varghese N."/>
            <person name="Submissions S."/>
        </authorList>
    </citation>
    <scope>NUCLEOTIDE SEQUENCE [LARGE SCALE GENOMIC DNA]</scope>
    <source>
        <strain evidence="3">DSM 17933</strain>
    </source>
</reference>
<feature type="domain" description="F5/8 type C" evidence="1">
    <location>
        <begin position="249"/>
        <end position="385"/>
    </location>
</feature>
<protein>
    <recommendedName>
        <fullName evidence="1">F5/8 type C domain-containing protein</fullName>
    </recommendedName>
</protein>